<evidence type="ECO:0000313" key="3">
    <source>
        <dbReference type="Proteomes" id="UP000777438"/>
    </source>
</evidence>
<reference evidence="2 3" key="1">
    <citation type="journal article" date="2021" name="Nat. Commun.">
        <title>Genetic determinants of endophytism in the Arabidopsis root mycobiome.</title>
        <authorList>
            <person name="Mesny F."/>
            <person name="Miyauchi S."/>
            <person name="Thiergart T."/>
            <person name="Pickel B."/>
            <person name="Atanasova L."/>
            <person name="Karlsson M."/>
            <person name="Huettel B."/>
            <person name="Barry K.W."/>
            <person name="Haridas S."/>
            <person name="Chen C."/>
            <person name="Bauer D."/>
            <person name="Andreopoulos W."/>
            <person name="Pangilinan J."/>
            <person name="LaButti K."/>
            <person name="Riley R."/>
            <person name="Lipzen A."/>
            <person name="Clum A."/>
            <person name="Drula E."/>
            <person name="Henrissat B."/>
            <person name="Kohler A."/>
            <person name="Grigoriev I.V."/>
            <person name="Martin F.M."/>
            <person name="Hacquard S."/>
        </authorList>
    </citation>
    <scope>NUCLEOTIDE SEQUENCE [LARGE SCALE GENOMIC DNA]</scope>
    <source>
        <strain evidence="2 3">MPI-CAGE-CH-0241</strain>
    </source>
</reference>
<dbReference type="EMBL" id="JAGPYM010000017">
    <property type="protein sequence ID" value="KAH6885843.1"/>
    <property type="molecule type" value="Genomic_DNA"/>
</dbReference>
<dbReference type="Proteomes" id="UP000777438">
    <property type="component" value="Unassembled WGS sequence"/>
</dbReference>
<keyword evidence="3" id="KW-1185">Reference proteome</keyword>
<name>A0A9P8W089_9HYPO</name>
<organism evidence="2 3">
    <name type="scientific">Thelonectria olida</name>
    <dbReference type="NCBI Taxonomy" id="1576542"/>
    <lineage>
        <taxon>Eukaryota</taxon>
        <taxon>Fungi</taxon>
        <taxon>Dikarya</taxon>
        <taxon>Ascomycota</taxon>
        <taxon>Pezizomycotina</taxon>
        <taxon>Sordariomycetes</taxon>
        <taxon>Hypocreomycetidae</taxon>
        <taxon>Hypocreales</taxon>
        <taxon>Nectriaceae</taxon>
        <taxon>Thelonectria</taxon>
    </lineage>
</organism>
<evidence type="ECO:0000256" key="1">
    <source>
        <dbReference type="SAM" id="SignalP"/>
    </source>
</evidence>
<gene>
    <name evidence="2" type="ORF">B0T10DRAFT_491743</name>
</gene>
<feature type="chain" id="PRO_5040246554" description="Secreted protein" evidence="1">
    <location>
        <begin position="16"/>
        <end position="79"/>
    </location>
</feature>
<evidence type="ECO:0000313" key="2">
    <source>
        <dbReference type="EMBL" id="KAH6885843.1"/>
    </source>
</evidence>
<sequence>MTALLAVLSRFSCQGACLVDTNKHAALRVLFEWVSFVHSLLVHQTSCKNGPAWTNYERLTTDNRDTVINVPLRILYHDG</sequence>
<dbReference type="AlphaFoldDB" id="A0A9P8W089"/>
<proteinExistence type="predicted"/>
<evidence type="ECO:0008006" key="4">
    <source>
        <dbReference type="Google" id="ProtNLM"/>
    </source>
</evidence>
<keyword evidence="1" id="KW-0732">Signal</keyword>
<protein>
    <recommendedName>
        <fullName evidence="4">Secreted protein</fullName>
    </recommendedName>
</protein>
<accession>A0A9P8W089</accession>
<comment type="caution">
    <text evidence="2">The sequence shown here is derived from an EMBL/GenBank/DDBJ whole genome shotgun (WGS) entry which is preliminary data.</text>
</comment>
<feature type="signal peptide" evidence="1">
    <location>
        <begin position="1"/>
        <end position="15"/>
    </location>
</feature>